<organism evidence="3 4">
    <name type="scientific">Rhizobium rhizophilum</name>
    <dbReference type="NCBI Taxonomy" id="1850373"/>
    <lineage>
        <taxon>Bacteria</taxon>
        <taxon>Pseudomonadati</taxon>
        <taxon>Pseudomonadota</taxon>
        <taxon>Alphaproteobacteria</taxon>
        <taxon>Hyphomicrobiales</taxon>
        <taxon>Rhizobiaceae</taxon>
        <taxon>Rhizobium/Agrobacterium group</taxon>
        <taxon>Rhizobium</taxon>
    </lineage>
</organism>
<dbReference type="Gene3D" id="3.30.70.940">
    <property type="entry name" value="NusG, N-terminal domain"/>
    <property type="match status" value="1"/>
</dbReference>
<dbReference type="Proteomes" id="UP000309667">
    <property type="component" value="Unassembled WGS sequence"/>
</dbReference>
<evidence type="ECO:0000313" key="4">
    <source>
        <dbReference type="Proteomes" id="UP000309667"/>
    </source>
</evidence>
<evidence type="ECO:0000259" key="2">
    <source>
        <dbReference type="SMART" id="SM00738"/>
    </source>
</evidence>
<feature type="domain" description="NusG-like N-terminal" evidence="2">
    <location>
        <begin position="48"/>
        <end position="148"/>
    </location>
</feature>
<dbReference type="Pfam" id="PF02357">
    <property type="entry name" value="NusG"/>
    <property type="match status" value="1"/>
</dbReference>
<dbReference type="InterPro" id="IPR006645">
    <property type="entry name" value="NGN-like_dom"/>
</dbReference>
<evidence type="ECO:0000313" key="3">
    <source>
        <dbReference type="EMBL" id="THV13744.1"/>
    </source>
</evidence>
<accession>A0ABY2QV79</accession>
<dbReference type="CDD" id="cd08000">
    <property type="entry name" value="NGN"/>
    <property type="match status" value="1"/>
</dbReference>
<dbReference type="RefSeq" id="WP_136558452.1">
    <property type="nucleotide sequence ID" value="NZ_STGT01000003.1"/>
</dbReference>
<proteinExistence type="predicted"/>
<dbReference type="EMBL" id="STGT01000003">
    <property type="protein sequence ID" value="THV13744.1"/>
    <property type="molecule type" value="Genomic_DNA"/>
</dbReference>
<sequence length="216" mass="24093">MMQHRDTAFKNGTIIISDRAVAKREAAIRDRRIGERCIAAAANHAADDSPWFALKVMPGRELAVENDLKQHGIECLVPMRKGREIRRRGRLVLPTIPVMIGYVLVRFEPSVDAFLGVCGLEFVDRVVGGMVSPRSITHSEVKQFEERSRNGWFDWSRRSPELKLHAKVKVTHGPFKGAEGKIVSARGDGLGDAVVEFFSEFNVPPALLPLAILEKL</sequence>
<dbReference type="SMART" id="SM00738">
    <property type="entry name" value="NGN"/>
    <property type="match status" value="1"/>
</dbReference>
<keyword evidence="1" id="KW-0804">Transcription</keyword>
<comment type="caution">
    <text evidence="3">The sequence shown here is derived from an EMBL/GenBank/DDBJ whole genome shotgun (WGS) entry which is preliminary data.</text>
</comment>
<protein>
    <recommendedName>
        <fullName evidence="2">NusG-like N-terminal domain-containing protein</fullName>
    </recommendedName>
</protein>
<evidence type="ECO:0000256" key="1">
    <source>
        <dbReference type="ARBA" id="ARBA00023163"/>
    </source>
</evidence>
<keyword evidence="4" id="KW-1185">Reference proteome</keyword>
<dbReference type="InterPro" id="IPR036735">
    <property type="entry name" value="NGN_dom_sf"/>
</dbReference>
<name>A0ABY2QV79_9HYPH</name>
<dbReference type="SUPFAM" id="SSF82679">
    <property type="entry name" value="N-utilization substance G protein NusG, N-terminal domain"/>
    <property type="match status" value="1"/>
</dbReference>
<gene>
    <name evidence="3" type="ORF">E9677_12605</name>
</gene>
<reference evidence="3 4" key="1">
    <citation type="submission" date="2019-04" db="EMBL/GenBank/DDBJ databases">
        <title>Genome sequence of strain 7209-2.</title>
        <authorList>
            <person name="Gao J."/>
            <person name="Sun J."/>
        </authorList>
    </citation>
    <scope>NUCLEOTIDE SEQUENCE [LARGE SCALE GENOMIC DNA]</scope>
    <source>
        <strain evidence="3 4">7209-2</strain>
    </source>
</reference>